<name>A0AA36XLF0_9NEIS</name>
<proteinExistence type="predicted"/>
<evidence type="ECO:0000256" key="1">
    <source>
        <dbReference type="SAM" id="MobiDB-lite"/>
    </source>
</evidence>
<protein>
    <submittedName>
        <fullName evidence="2">Transposase</fullName>
    </submittedName>
</protein>
<sequence>MEDDKNNRESTDSSSSPSRALFNKLVALPCPNPLYSGLTLNQDKATKPQTVQI</sequence>
<dbReference type="EMBL" id="AFQE01000025">
    <property type="protein sequence ID" value="EGQ78028.1"/>
    <property type="molecule type" value="Genomic_DNA"/>
</dbReference>
<organism evidence="2 3">
    <name type="scientific">Neisseria macacae ATCC 33926</name>
    <dbReference type="NCBI Taxonomy" id="997348"/>
    <lineage>
        <taxon>Bacteria</taxon>
        <taxon>Pseudomonadati</taxon>
        <taxon>Pseudomonadota</taxon>
        <taxon>Betaproteobacteria</taxon>
        <taxon>Neisseriales</taxon>
        <taxon>Neisseriaceae</taxon>
        <taxon>Neisseria</taxon>
    </lineage>
</organism>
<comment type="caution">
    <text evidence="2">The sequence shown here is derived from an EMBL/GenBank/DDBJ whole genome shotgun (WGS) entry which is preliminary data.</text>
</comment>
<gene>
    <name evidence="2" type="ORF">HMPREF9418_0517</name>
</gene>
<dbReference type="Proteomes" id="UP000004982">
    <property type="component" value="Unassembled WGS sequence"/>
</dbReference>
<feature type="region of interest" description="Disordered" evidence="1">
    <location>
        <begin position="1"/>
        <end position="20"/>
    </location>
</feature>
<dbReference type="AlphaFoldDB" id="A0AA36XLF0"/>
<feature type="compositionally biased region" description="Basic and acidic residues" evidence="1">
    <location>
        <begin position="1"/>
        <end position="11"/>
    </location>
</feature>
<reference evidence="2 3" key="1">
    <citation type="submission" date="2011-05" db="EMBL/GenBank/DDBJ databases">
        <authorList>
            <person name="Muzny D."/>
            <person name="Qin X."/>
            <person name="Deng J."/>
            <person name="Jiang H."/>
            <person name="Liu Y."/>
            <person name="Qu J."/>
            <person name="Song X.-Z."/>
            <person name="Zhang L."/>
            <person name="Thornton R."/>
            <person name="Coyle M."/>
            <person name="Francisco L."/>
            <person name="Jackson L."/>
            <person name="Javaid M."/>
            <person name="Korchina V."/>
            <person name="Kovar C."/>
            <person name="Mata R."/>
            <person name="Mathew T."/>
            <person name="Ngo R."/>
            <person name="Nguyen L."/>
            <person name="Nguyen N."/>
            <person name="Okwuonu G."/>
            <person name="Ongeri F."/>
            <person name="Pham C."/>
            <person name="Simmons D."/>
            <person name="Wilczek-Boney K."/>
            <person name="Hale W."/>
            <person name="Jakkamsetti A."/>
            <person name="Pham P."/>
            <person name="Ruth R."/>
            <person name="San Lucas F."/>
            <person name="Warren J."/>
            <person name="Zhang J."/>
            <person name="Zhao Z."/>
            <person name="Zhou C."/>
            <person name="Zhu D."/>
            <person name="Lee S."/>
            <person name="Bess C."/>
            <person name="Blankenburg K."/>
            <person name="Forbes L."/>
            <person name="Fu Q."/>
            <person name="Gubbala S."/>
            <person name="Hirani K."/>
            <person name="Jayaseelan J.C."/>
            <person name="Lara F."/>
            <person name="Munidasa M."/>
            <person name="Palculict T."/>
            <person name="Patil S."/>
            <person name="Pu L.-L."/>
            <person name="Saada N."/>
            <person name="Tang L."/>
            <person name="Weissenberger G."/>
            <person name="Zhu Y."/>
            <person name="Hemphill L."/>
            <person name="Shang Y."/>
            <person name="Youmans B."/>
            <person name="Ayvaz T."/>
            <person name="Ross M."/>
            <person name="Santibanez J."/>
            <person name="Aqrawi P."/>
            <person name="Gross S."/>
            <person name="Joshi V."/>
            <person name="Fowler G."/>
            <person name="Nazareth L."/>
            <person name="Reid J."/>
            <person name="Worley K."/>
            <person name="Petrosino J."/>
            <person name="Highlander S."/>
            <person name="Gibbs R."/>
        </authorList>
    </citation>
    <scope>NUCLEOTIDE SEQUENCE [LARGE SCALE GENOMIC DNA]</scope>
    <source>
        <strain evidence="2 3">ATCC 33926</strain>
    </source>
</reference>
<evidence type="ECO:0000313" key="3">
    <source>
        <dbReference type="Proteomes" id="UP000004982"/>
    </source>
</evidence>
<accession>A0AA36XLF0</accession>
<evidence type="ECO:0000313" key="2">
    <source>
        <dbReference type="EMBL" id="EGQ78028.1"/>
    </source>
</evidence>